<dbReference type="Gene3D" id="2.60.40.790">
    <property type="match status" value="1"/>
</dbReference>
<comment type="caution">
    <text evidence="4">The sequence shown here is derived from an EMBL/GenBank/DDBJ whole genome shotgun (WGS) entry which is preliminary data.</text>
</comment>
<dbReference type="PANTHER" id="PTHR22932">
    <property type="entry name" value="TELOMERASE-BINDING PROTEIN P23 HSP90 CO-CHAPERONE"/>
    <property type="match status" value="1"/>
</dbReference>
<comment type="similarity">
    <text evidence="1">Belongs to the p23/wos2 family.</text>
</comment>
<dbReference type="GO" id="GO:0051087">
    <property type="term" value="F:protein-folding chaperone binding"/>
    <property type="evidence" value="ECO:0007669"/>
    <property type="project" value="TreeGrafter"/>
</dbReference>
<organism evidence="4 5">
    <name type="scientific">Cryptosporidium xiaoi</name>
    <dbReference type="NCBI Taxonomy" id="659607"/>
    <lineage>
        <taxon>Eukaryota</taxon>
        <taxon>Sar</taxon>
        <taxon>Alveolata</taxon>
        <taxon>Apicomplexa</taxon>
        <taxon>Conoidasida</taxon>
        <taxon>Coccidia</taxon>
        <taxon>Eucoccidiorida</taxon>
        <taxon>Eimeriorina</taxon>
        <taxon>Cryptosporidiidae</taxon>
        <taxon>Cryptosporidium</taxon>
    </lineage>
</organism>
<dbReference type="EMBL" id="JAWDEY010000035">
    <property type="protein sequence ID" value="KAK6588169.1"/>
    <property type="molecule type" value="Genomic_DNA"/>
</dbReference>
<dbReference type="GO" id="GO:0006457">
    <property type="term" value="P:protein folding"/>
    <property type="evidence" value="ECO:0007669"/>
    <property type="project" value="TreeGrafter"/>
</dbReference>
<dbReference type="GO" id="GO:0051879">
    <property type="term" value="F:Hsp90 protein binding"/>
    <property type="evidence" value="ECO:0007669"/>
    <property type="project" value="InterPro"/>
</dbReference>
<dbReference type="Pfam" id="PF04969">
    <property type="entry name" value="CS"/>
    <property type="match status" value="1"/>
</dbReference>
<dbReference type="GO" id="GO:0005634">
    <property type="term" value="C:nucleus"/>
    <property type="evidence" value="ECO:0007669"/>
    <property type="project" value="TreeGrafter"/>
</dbReference>
<keyword evidence="5" id="KW-1185">Reference proteome</keyword>
<reference evidence="4 5" key="1">
    <citation type="submission" date="2023-10" db="EMBL/GenBank/DDBJ databases">
        <title>Comparative genomics analysis reveals potential genetic determinants of host preference in Cryptosporidium xiaoi.</title>
        <authorList>
            <person name="Xiao L."/>
            <person name="Li J."/>
        </authorList>
    </citation>
    <scope>NUCLEOTIDE SEQUENCE [LARGE SCALE GENOMIC DNA]</scope>
    <source>
        <strain evidence="4 5">52996</strain>
    </source>
</reference>
<feature type="domain" description="CS" evidence="3">
    <location>
        <begin position="1"/>
        <end position="86"/>
    </location>
</feature>
<proteinExistence type="inferred from homology"/>
<evidence type="ECO:0000256" key="1">
    <source>
        <dbReference type="ARBA" id="ARBA00025733"/>
    </source>
</evidence>
<dbReference type="Proteomes" id="UP001311799">
    <property type="component" value="Unassembled WGS sequence"/>
</dbReference>
<gene>
    <name evidence="4" type="ORF">RS030_7980</name>
</gene>
<dbReference type="AlphaFoldDB" id="A0AAV9XVM8"/>
<dbReference type="PANTHER" id="PTHR22932:SF1">
    <property type="entry name" value="CO-CHAPERONE PROTEIN DAF-41"/>
    <property type="match status" value="1"/>
</dbReference>
<dbReference type="InterPro" id="IPR045250">
    <property type="entry name" value="p23-like"/>
</dbReference>
<protein>
    <submittedName>
        <fullName evidence="4">P23 co-chaperone</fullName>
    </submittedName>
</protein>
<sequence length="173" mass="20143">MLFPTVLWAQTRKNLFVTVDLPDLKEYKVELEEDFLKFHAKVDANEYGFRLDFSKPINKEESKYQVTRSLHFILVKKEEGRWSSIVKDTSKTKSWLKCDWDKWIDTDEEDNPSNKFDMFGGMDGMGGFDFSQLGGMNGMGGMDDMNFDEEEIGGFDEEEELKADSEDEQENNK</sequence>
<accession>A0AAV9XVM8</accession>
<feature type="compositionally biased region" description="Acidic residues" evidence="2">
    <location>
        <begin position="145"/>
        <end position="173"/>
    </location>
</feature>
<feature type="region of interest" description="Disordered" evidence="2">
    <location>
        <begin position="140"/>
        <end position="173"/>
    </location>
</feature>
<dbReference type="GO" id="GO:0051131">
    <property type="term" value="P:chaperone-mediated protein complex assembly"/>
    <property type="evidence" value="ECO:0007669"/>
    <property type="project" value="TreeGrafter"/>
</dbReference>
<dbReference type="SUPFAM" id="SSF49764">
    <property type="entry name" value="HSP20-like chaperones"/>
    <property type="match status" value="1"/>
</dbReference>
<dbReference type="InterPro" id="IPR008978">
    <property type="entry name" value="HSP20-like_chaperone"/>
</dbReference>
<name>A0AAV9XVM8_9CRYT</name>
<dbReference type="InterPro" id="IPR007052">
    <property type="entry name" value="CS_dom"/>
</dbReference>
<dbReference type="GO" id="GO:0005829">
    <property type="term" value="C:cytosol"/>
    <property type="evidence" value="ECO:0007669"/>
    <property type="project" value="TreeGrafter"/>
</dbReference>
<dbReference type="PROSITE" id="PS51203">
    <property type="entry name" value="CS"/>
    <property type="match status" value="1"/>
</dbReference>
<dbReference type="CDD" id="cd06465">
    <property type="entry name" value="p23_hB-ind1_like"/>
    <property type="match status" value="1"/>
</dbReference>
<evidence type="ECO:0000259" key="3">
    <source>
        <dbReference type="PROSITE" id="PS51203"/>
    </source>
</evidence>
<evidence type="ECO:0000256" key="2">
    <source>
        <dbReference type="SAM" id="MobiDB-lite"/>
    </source>
</evidence>
<evidence type="ECO:0000313" key="4">
    <source>
        <dbReference type="EMBL" id="KAK6588169.1"/>
    </source>
</evidence>
<evidence type="ECO:0000313" key="5">
    <source>
        <dbReference type="Proteomes" id="UP001311799"/>
    </source>
</evidence>